<dbReference type="PANTHER" id="PTHR44314">
    <property type="entry name" value="CILIA- AND FLAGELLA-ASSOCIATED PROTEIN 70"/>
    <property type="match status" value="1"/>
</dbReference>
<keyword evidence="2" id="KW-0802">TPR repeat</keyword>
<dbReference type="AlphaFoldDB" id="A0AAW1UBJ4"/>
<accession>A0AAW1UBJ4</accession>
<protein>
    <submittedName>
        <fullName evidence="4">Uncharacterized protein</fullName>
    </submittedName>
</protein>
<name>A0AAW1UBJ4_9CUCU</name>
<sequence>MPKSKIPKDKKSKSSLQKRSEVHSSKVSVNPEKNEGITENAKEEVKEHVSKDPRAVEIILDVIENVKSPHQTSYVHVKSEYDGVVVDVSEKTLIIDEKVKLNWSFYIDIDAQSEKDLDGLVSKPLTFTIYRTVGEVDNEYMNQMHLIEDTRIDSRASFDSAVSIYEAFTGEVVKEKELLTVKKKKKKKKSVSDKSSEKTKKSDKHSTKSKEKSKGKKSERSPSKSKKGDELTSSSKTSQKSDAAAFAIGVATMDMLPLVLGNQTFNDSLDLKPITSYVDDRMITYKNIPKMSVKVVIDKPITFQSKPTILSFTVESIYNIPRIMISQDMDCRICAWLPLTDNFNKKHILGNAVLKEEYVDYQMKAWPNIPVIGDNINSTKYRVRGNFDNVRYDSKNNICNVIKKERPRLVYNYIKRHIMTSLNKTTLYNYLLRYRSIFLEIYMIDKDALPHLNDKRGKSATNLSKAGDIRKRAKSSGFLHLMALVDISSLVYPGVTSTRVACQLSTYHEKEVQRATGVRDSYFMPKPKSVDNLRLPPIEKSVKKVESEKNLKKKRGTSSASSSVKKKKKKKAKSLVNMNLKSQLPPPPAVEVEEEPSTKIFNEDGDPTIIIIEIEIAEPLVLARPPEDLILNLQELIPVKHNLPKVALSFKAVEENYRNIVLDISKSLNENLKKYLQEKKLCQCSSQGDFLTYLRRLGLYQQYMVSLRNAISTLITKKFGTMDVTLRKNNKKHQDMIGNFFVYLVSQVNTILNKQLCSVTGFQKEGPLTSLDSTLLYAKEACELKQYTTAEKYFMERLCLEEQNPDVWFDYAIFQLEMDSPELAFEYLNEALSRKLNHLNSLLLYGILLVDKGKLSDAETCFMTVLVHRPRWVEGWGILFLFYQKNNNAGGMAFAEDKAQQYLADERTEQDYFMKSDDLVWASEILPRTIFFKTAAFLLKLRMYYWVEDALSFEIAKHPGKVNYMLAAICYFQENYDHALEHLKEAKLLEGWNYGIVELTGHCHMWKHRYEEAKEQFMYVLNSFDRPEDMHMLYVHCAKVLSILNEEQEARKIVLKACKNNPTPHTWIVAGTFYYNENDLLSAEECFTEANICNNRIPEVWGFLTLINLKLDKEIEAELCYQQALKHELDDAQLMSAICEEIKNFQKRNYDSEAQFSLE</sequence>
<keyword evidence="1" id="KW-0677">Repeat</keyword>
<dbReference type="GO" id="GO:0060271">
    <property type="term" value="P:cilium assembly"/>
    <property type="evidence" value="ECO:0007669"/>
    <property type="project" value="TreeGrafter"/>
</dbReference>
<feature type="region of interest" description="Disordered" evidence="3">
    <location>
        <begin position="1"/>
        <end position="47"/>
    </location>
</feature>
<evidence type="ECO:0000256" key="3">
    <source>
        <dbReference type="SAM" id="MobiDB-lite"/>
    </source>
</evidence>
<evidence type="ECO:0000256" key="1">
    <source>
        <dbReference type="ARBA" id="ARBA00022737"/>
    </source>
</evidence>
<feature type="compositionally biased region" description="Basic and acidic residues" evidence="3">
    <location>
        <begin position="190"/>
        <end position="230"/>
    </location>
</feature>
<dbReference type="Proteomes" id="UP001431783">
    <property type="component" value="Unassembled WGS sequence"/>
</dbReference>
<keyword evidence="5" id="KW-1185">Reference proteome</keyword>
<dbReference type="Gene3D" id="1.25.40.10">
    <property type="entry name" value="Tetratricopeptide repeat domain"/>
    <property type="match status" value="2"/>
</dbReference>
<evidence type="ECO:0000256" key="2">
    <source>
        <dbReference type="ARBA" id="ARBA00022803"/>
    </source>
</evidence>
<dbReference type="EMBL" id="JARQZJ010000037">
    <property type="protein sequence ID" value="KAK9876659.1"/>
    <property type="molecule type" value="Genomic_DNA"/>
</dbReference>
<feature type="region of interest" description="Disordered" evidence="3">
    <location>
        <begin position="189"/>
        <end position="237"/>
    </location>
</feature>
<organism evidence="4 5">
    <name type="scientific">Henosepilachna vigintioctopunctata</name>
    <dbReference type="NCBI Taxonomy" id="420089"/>
    <lineage>
        <taxon>Eukaryota</taxon>
        <taxon>Metazoa</taxon>
        <taxon>Ecdysozoa</taxon>
        <taxon>Arthropoda</taxon>
        <taxon>Hexapoda</taxon>
        <taxon>Insecta</taxon>
        <taxon>Pterygota</taxon>
        <taxon>Neoptera</taxon>
        <taxon>Endopterygota</taxon>
        <taxon>Coleoptera</taxon>
        <taxon>Polyphaga</taxon>
        <taxon>Cucujiformia</taxon>
        <taxon>Coccinelloidea</taxon>
        <taxon>Coccinellidae</taxon>
        <taxon>Epilachninae</taxon>
        <taxon>Epilachnini</taxon>
        <taxon>Henosepilachna</taxon>
    </lineage>
</organism>
<dbReference type="PANTHER" id="PTHR44314:SF1">
    <property type="entry name" value="CILIA- AND FLAGELLA-ASSOCIATED PROTEIN 70"/>
    <property type="match status" value="1"/>
</dbReference>
<feature type="compositionally biased region" description="Basic residues" evidence="3">
    <location>
        <begin position="564"/>
        <end position="573"/>
    </location>
</feature>
<feature type="compositionally biased region" description="Basic and acidic residues" evidence="3">
    <location>
        <begin position="540"/>
        <end position="550"/>
    </location>
</feature>
<evidence type="ECO:0000313" key="4">
    <source>
        <dbReference type="EMBL" id="KAK9876659.1"/>
    </source>
</evidence>
<dbReference type="GO" id="GO:0070062">
    <property type="term" value="C:extracellular exosome"/>
    <property type="evidence" value="ECO:0007669"/>
    <property type="project" value="TreeGrafter"/>
</dbReference>
<dbReference type="InterPro" id="IPR019734">
    <property type="entry name" value="TPR_rpt"/>
</dbReference>
<evidence type="ECO:0000313" key="5">
    <source>
        <dbReference type="Proteomes" id="UP001431783"/>
    </source>
</evidence>
<dbReference type="InterPro" id="IPR052628">
    <property type="entry name" value="CFAP70"/>
</dbReference>
<gene>
    <name evidence="4" type="ORF">WA026_014034</name>
</gene>
<feature type="compositionally biased region" description="Basic and acidic residues" evidence="3">
    <location>
        <begin position="32"/>
        <end position="47"/>
    </location>
</feature>
<feature type="region of interest" description="Disordered" evidence="3">
    <location>
        <begin position="534"/>
        <end position="595"/>
    </location>
</feature>
<proteinExistence type="predicted"/>
<dbReference type="GO" id="GO:0003341">
    <property type="term" value="P:cilium movement"/>
    <property type="evidence" value="ECO:0007669"/>
    <property type="project" value="TreeGrafter"/>
</dbReference>
<reference evidence="4 5" key="1">
    <citation type="submission" date="2023-03" db="EMBL/GenBank/DDBJ databases">
        <title>Genome insight into feeding habits of ladybird beetles.</title>
        <authorList>
            <person name="Li H.-S."/>
            <person name="Huang Y.-H."/>
            <person name="Pang H."/>
        </authorList>
    </citation>
    <scope>NUCLEOTIDE SEQUENCE [LARGE SCALE GENOMIC DNA]</scope>
    <source>
        <strain evidence="4">SYSU_2023b</strain>
        <tissue evidence="4">Whole body</tissue>
    </source>
</reference>
<dbReference type="SMART" id="SM00028">
    <property type="entry name" value="TPR"/>
    <property type="match status" value="5"/>
</dbReference>
<dbReference type="GO" id="GO:0031514">
    <property type="term" value="C:motile cilium"/>
    <property type="evidence" value="ECO:0007669"/>
    <property type="project" value="TreeGrafter"/>
</dbReference>
<comment type="caution">
    <text evidence="4">The sequence shown here is derived from an EMBL/GenBank/DDBJ whole genome shotgun (WGS) entry which is preliminary data.</text>
</comment>
<dbReference type="InterPro" id="IPR011990">
    <property type="entry name" value="TPR-like_helical_dom_sf"/>
</dbReference>
<dbReference type="SUPFAM" id="SSF48452">
    <property type="entry name" value="TPR-like"/>
    <property type="match status" value="1"/>
</dbReference>